<name>A0A7L3NJ22_9AVES</name>
<feature type="non-terminal residue" evidence="3">
    <location>
        <position position="176"/>
    </location>
</feature>
<keyword evidence="4" id="KW-1185">Reference proteome</keyword>
<dbReference type="GO" id="GO:0005813">
    <property type="term" value="C:centrosome"/>
    <property type="evidence" value="ECO:0007669"/>
    <property type="project" value="TreeGrafter"/>
</dbReference>
<feature type="domain" description="Microtubule-associated protein 10 C-terminal" evidence="2">
    <location>
        <begin position="13"/>
        <end position="175"/>
    </location>
</feature>
<evidence type="ECO:0000259" key="2">
    <source>
        <dbReference type="Pfam" id="PF14925"/>
    </source>
</evidence>
<dbReference type="AlphaFoldDB" id="A0A7L3NJ22"/>
<gene>
    <name evidence="3" type="primary">Map10</name>
    <name evidence="3" type="ORF">OREMEL_R07248</name>
</gene>
<dbReference type="Pfam" id="PF14925">
    <property type="entry name" value="HPHLAWLY"/>
    <property type="match status" value="1"/>
</dbReference>
<reference evidence="3 4" key="1">
    <citation type="submission" date="2019-09" db="EMBL/GenBank/DDBJ databases">
        <title>Bird 10,000 Genomes (B10K) Project - Family phase.</title>
        <authorList>
            <person name="Zhang G."/>
        </authorList>
    </citation>
    <scope>NUCLEOTIDE SEQUENCE [LARGE SCALE GENOMIC DNA]</scope>
    <source>
        <strain evidence="3">OUT-0002</strain>
    </source>
</reference>
<dbReference type="GO" id="GO:1990023">
    <property type="term" value="C:mitotic spindle midzone"/>
    <property type="evidence" value="ECO:0007669"/>
    <property type="project" value="TreeGrafter"/>
</dbReference>
<dbReference type="GO" id="GO:0032467">
    <property type="term" value="P:positive regulation of cytokinesis"/>
    <property type="evidence" value="ECO:0007669"/>
    <property type="project" value="TreeGrafter"/>
</dbReference>
<accession>A0A7L3NJ22</accession>
<dbReference type="GO" id="GO:0051256">
    <property type="term" value="P:mitotic spindle midzone assembly"/>
    <property type="evidence" value="ECO:0007669"/>
    <property type="project" value="TreeGrafter"/>
</dbReference>
<dbReference type="Proteomes" id="UP000579904">
    <property type="component" value="Unassembled WGS sequence"/>
</dbReference>
<dbReference type="PANTHER" id="PTHR21831">
    <property type="entry name" value="MICROTUBULE-ASSOCIATED PROTEIN 10"/>
    <property type="match status" value="1"/>
</dbReference>
<proteinExistence type="predicted"/>
<dbReference type="GO" id="GO:0030496">
    <property type="term" value="C:midbody"/>
    <property type="evidence" value="ECO:0007669"/>
    <property type="project" value="TreeGrafter"/>
</dbReference>
<dbReference type="InterPro" id="IPR026679">
    <property type="entry name" value="MAP10_C-term"/>
</dbReference>
<protein>
    <submittedName>
        <fullName evidence="3">MAP10 protein</fullName>
    </submittedName>
</protein>
<dbReference type="GO" id="GO:0005881">
    <property type="term" value="C:cytoplasmic microtubule"/>
    <property type="evidence" value="ECO:0007669"/>
    <property type="project" value="TreeGrafter"/>
</dbReference>
<evidence type="ECO:0000256" key="1">
    <source>
        <dbReference type="SAM" id="MobiDB-lite"/>
    </source>
</evidence>
<evidence type="ECO:0000313" key="4">
    <source>
        <dbReference type="Proteomes" id="UP000579904"/>
    </source>
</evidence>
<feature type="non-terminal residue" evidence="3">
    <location>
        <position position="1"/>
    </location>
</feature>
<dbReference type="EMBL" id="VZUB01016434">
    <property type="protein sequence ID" value="NXU76970.1"/>
    <property type="molecule type" value="Genomic_DNA"/>
</dbReference>
<comment type="caution">
    <text evidence="3">The sequence shown here is derived from an EMBL/GenBank/DDBJ whole genome shotgun (WGS) entry which is preliminary data.</text>
</comment>
<sequence length="176" mass="19283">SLLHPASPPQLRDALGQLPLLSALLAELSVLTQSAAPAALHPHLAGLYQPPESSGGDARIPGPSHSSSLKPAEAPGMPSGSNGSVSPQFKEGRQEVSSAGSAREERGLDRNCRVKENRPPRRKLLYGLTNTLRLRLQQTNPDKLVIHERREQYRKKQMEILKKRSPSSKRKLLRNA</sequence>
<dbReference type="OrthoDB" id="69809at2759"/>
<dbReference type="PANTHER" id="PTHR21831:SF2">
    <property type="entry name" value="MICROTUBULE-ASSOCIATED PROTEIN 10"/>
    <property type="match status" value="1"/>
</dbReference>
<dbReference type="GO" id="GO:0008017">
    <property type="term" value="F:microtubule binding"/>
    <property type="evidence" value="ECO:0007669"/>
    <property type="project" value="InterPro"/>
</dbReference>
<feature type="region of interest" description="Disordered" evidence="1">
    <location>
        <begin position="47"/>
        <end position="116"/>
    </location>
</feature>
<dbReference type="InterPro" id="IPR039302">
    <property type="entry name" value="MAP10"/>
</dbReference>
<feature type="compositionally biased region" description="Basic and acidic residues" evidence="1">
    <location>
        <begin position="102"/>
        <end position="116"/>
    </location>
</feature>
<evidence type="ECO:0000313" key="3">
    <source>
        <dbReference type="EMBL" id="NXU76970.1"/>
    </source>
</evidence>
<dbReference type="GO" id="GO:0097431">
    <property type="term" value="C:mitotic spindle pole"/>
    <property type="evidence" value="ECO:0007669"/>
    <property type="project" value="TreeGrafter"/>
</dbReference>
<dbReference type="GO" id="GO:0031122">
    <property type="term" value="P:cytoplasmic microtubule organization"/>
    <property type="evidence" value="ECO:0007669"/>
    <property type="project" value="TreeGrafter"/>
</dbReference>
<organism evidence="3 4">
    <name type="scientific">Oreotrochilus melanogaster</name>
    <dbReference type="NCBI Taxonomy" id="689266"/>
    <lineage>
        <taxon>Eukaryota</taxon>
        <taxon>Metazoa</taxon>
        <taxon>Chordata</taxon>
        <taxon>Craniata</taxon>
        <taxon>Vertebrata</taxon>
        <taxon>Euteleostomi</taxon>
        <taxon>Archelosauria</taxon>
        <taxon>Archosauria</taxon>
        <taxon>Dinosauria</taxon>
        <taxon>Saurischia</taxon>
        <taxon>Theropoda</taxon>
        <taxon>Coelurosauria</taxon>
        <taxon>Aves</taxon>
        <taxon>Neognathae</taxon>
        <taxon>Neoaves</taxon>
        <taxon>Strisores</taxon>
        <taxon>Apodiformes</taxon>
        <taxon>Trochilidae</taxon>
        <taxon>Oreotrochilus</taxon>
    </lineage>
</organism>